<dbReference type="SUPFAM" id="SSF53067">
    <property type="entry name" value="Actin-like ATPase domain"/>
    <property type="match status" value="2"/>
</dbReference>
<evidence type="ECO:0000313" key="5">
    <source>
        <dbReference type="Proteomes" id="UP000507470"/>
    </source>
</evidence>
<dbReference type="GO" id="GO:0005524">
    <property type="term" value="F:ATP binding"/>
    <property type="evidence" value="ECO:0007669"/>
    <property type="project" value="UniProtKB-KW"/>
</dbReference>
<evidence type="ECO:0000256" key="3">
    <source>
        <dbReference type="ARBA" id="ARBA00022840"/>
    </source>
</evidence>
<evidence type="ECO:0008006" key="6">
    <source>
        <dbReference type="Google" id="ProtNLM"/>
    </source>
</evidence>
<dbReference type="GO" id="GO:0140662">
    <property type="term" value="F:ATP-dependent protein folding chaperone"/>
    <property type="evidence" value="ECO:0007669"/>
    <property type="project" value="InterPro"/>
</dbReference>
<dbReference type="InterPro" id="IPR013126">
    <property type="entry name" value="Hsp_70_fam"/>
</dbReference>
<dbReference type="InterPro" id="IPR043129">
    <property type="entry name" value="ATPase_NBD"/>
</dbReference>
<keyword evidence="5" id="KW-1185">Reference proteome</keyword>
<keyword evidence="2" id="KW-0547">Nucleotide-binding</keyword>
<dbReference type="Gene3D" id="3.30.420.40">
    <property type="match status" value="2"/>
</dbReference>
<keyword evidence="3" id="KW-0067">ATP-binding</keyword>
<dbReference type="EMBL" id="CACVKT020003265">
    <property type="protein sequence ID" value="CAC5382755.1"/>
    <property type="molecule type" value="Genomic_DNA"/>
</dbReference>
<sequence>MQLYDKQEISRSLMLESENGCLMPAMKVFSESIKYLKTHLENHIKSKTLCIKPHEIDWVLTIPAIWTDPAKQFMREAGNIAGIPNSRLILALEPEAASIYCKNLPVDRIVCPDGKSVLEVFSPGTKYLILDAGGGTIDITVQEIKPDGNIKQIYMANGGDWGGVKVDQAFEEFLTDIVGMETMEEFRKEDKEEYLSLCREFEMKKRDIRPAGKARFTIRIPVILSERLRDVKGMSLEDISSSNKSIVWVGDKLRLDSETAKSFFTKASRQIIDHMSGIFEESAVVGTEAIVMVGDFSESPMLQEAIKTAFPNMTVIIPDEAGVAVLKGAVQFGFNPQVISPRIGRFTYGVSTNKRFRLHTDPEDKKQIVNGVMYCRKRFGKHVERGQSIEQGEVSEQKTYNPLTADQNRIILPIYVSLSLDPQYVDEEDCTYLGDLEVDMSDIQGGCEREVVVGMRFGGPDIAVEAIVKSTGEMVNARFNCLR</sequence>
<evidence type="ECO:0000313" key="4">
    <source>
        <dbReference type="EMBL" id="CAC5382755.1"/>
    </source>
</evidence>
<dbReference type="PANTHER" id="PTHR14187">
    <property type="entry name" value="ALPHA KINASE/ELONGATION FACTOR 2 KINASE"/>
    <property type="match status" value="1"/>
</dbReference>
<comment type="similarity">
    <text evidence="1">Belongs to the heat shock protein 70 family.</text>
</comment>
<dbReference type="CDD" id="cd10229">
    <property type="entry name" value="ASKHA_NBD_HSP70_HSPA12"/>
    <property type="match status" value="1"/>
</dbReference>
<proteinExistence type="inferred from homology"/>
<gene>
    <name evidence="4" type="ORF">MCOR_18551</name>
</gene>
<dbReference type="Pfam" id="PF00012">
    <property type="entry name" value="HSP70"/>
    <property type="match status" value="1"/>
</dbReference>
<evidence type="ECO:0000256" key="2">
    <source>
        <dbReference type="ARBA" id="ARBA00022741"/>
    </source>
</evidence>
<protein>
    <recommendedName>
        <fullName evidence="6">HSPA12B</fullName>
    </recommendedName>
</protein>
<dbReference type="OrthoDB" id="6127299at2759"/>
<dbReference type="AlphaFoldDB" id="A0A6J8BFM6"/>
<organism evidence="4 5">
    <name type="scientific">Mytilus coruscus</name>
    <name type="common">Sea mussel</name>
    <dbReference type="NCBI Taxonomy" id="42192"/>
    <lineage>
        <taxon>Eukaryota</taxon>
        <taxon>Metazoa</taxon>
        <taxon>Spiralia</taxon>
        <taxon>Lophotrochozoa</taxon>
        <taxon>Mollusca</taxon>
        <taxon>Bivalvia</taxon>
        <taxon>Autobranchia</taxon>
        <taxon>Pteriomorphia</taxon>
        <taxon>Mytilida</taxon>
        <taxon>Mytiloidea</taxon>
        <taxon>Mytilidae</taxon>
        <taxon>Mytilinae</taxon>
        <taxon>Mytilus</taxon>
    </lineage>
</organism>
<dbReference type="PANTHER" id="PTHR14187:SF5">
    <property type="entry name" value="HEAT SHOCK 70 KDA PROTEIN 12A"/>
    <property type="match status" value="1"/>
</dbReference>
<dbReference type="Proteomes" id="UP000507470">
    <property type="component" value="Unassembled WGS sequence"/>
</dbReference>
<name>A0A6J8BFM6_MYTCO</name>
<evidence type="ECO:0000256" key="1">
    <source>
        <dbReference type="ARBA" id="ARBA00007381"/>
    </source>
</evidence>
<accession>A0A6J8BFM6</accession>
<reference evidence="4 5" key="1">
    <citation type="submission" date="2020-06" db="EMBL/GenBank/DDBJ databases">
        <authorList>
            <person name="Li R."/>
            <person name="Bekaert M."/>
        </authorList>
    </citation>
    <scope>NUCLEOTIDE SEQUENCE [LARGE SCALE GENOMIC DNA]</scope>
    <source>
        <strain evidence="5">wild</strain>
    </source>
</reference>